<protein>
    <submittedName>
        <fullName evidence="2">Uncharacterized protein</fullName>
    </submittedName>
</protein>
<sequence>MKPAAISRLYVIMQHLERFPHIMNLPQFAGADELITTPSRIILAFALREMSPGTEIMAQSEQDDNNPPSPWALLVRGPRVKPGTLFIQELSKRGKQQNICVVPRGFRACISDGKCCYFIHAIAKGGQSTDQRTSNKNNQTNTLKDNQMEKDYEQESQQGKNNLKDQQMEKDKDKEQEQENEQGKVIDVIKTTEPT</sequence>
<dbReference type="EMBL" id="SNRW01000209">
    <property type="protein sequence ID" value="KAA6402623.1"/>
    <property type="molecule type" value="Genomic_DNA"/>
</dbReference>
<reference evidence="2 3" key="1">
    <citation type="submission" date="2019-03" db="EMBL/GenBank/DDBJ databases">
        <title>Single cell metagenomics reveals metabolic interactions within the superorganism composed of flagellate Streblomastix strix and complex community of Bacteroidetes bacteria on its surface.</title>
        <authorList>
            <person name="Treitli S.C."/>
            <person name="Kolisko M."/>
            <person name="Husnik F."/>
            <person name="Keeling P."/>
            <person name="Hampl V."/>
        </authorList>
    </citation>
    <scope>NUCLEOTIDE SEQUENCE [LARGE SCALE GENOMIC DNA]</scope>
    <source>
        <strain evidence="2">ST1C</strain>
    </source>
</reference>
<organism evidence="2 3">
    <name type="scientific">Streblomastix strix</name>
    <dbReference type="NCBI Taxonomy" id="222440"/>
    <lineage>
        <taxon>Eukaryota</taxon>
        <taxon>Metamonada</taxon>
        <taxon>Preaxostyla</taxon>
        <taxon>Oxymonadida</taxon>
        <taxon>Streblomastigidae</taxon>
        <taxon>Streblomastix</taxon>
    </lineage>
</organism>
<accession>A0A5J4X6G8</accession>
<proteinExistence type="predicted"/>
<feature type="region of interest" description="Disordered" evidence="1">
    <location>
        <begin position="127"/>
        <end position="195"/>
    </location>
</feature>
<feature type="compositionally biased region" description="Polar residues" evidence="1">
    <location>
        <begin position="127"/>
        <end position="145"/>
    </location>
</feature>
<name>A0A5J4X6G8_9EUKA</name>
<dbReference type="Proteomes" id="UP000324800">
    <property type="component" value="Unassembled WGS sequence"/>
</dbReference>
<gene>
    <name evidence="2" type="ORF">EZS28_001855</name>
</gene>
<comment type="caution">
    <text evidence="2">The sequence shown here is derived from an EMBL/GenBank/DDBJ whole genome shotgun (WGS) entry which is preliminary data.</text>
</comment>
<evidence type="ECO:0000256" key="1">
    <source>
        <dbReference type="SAM" id="MobiDB-lite"/>
    </source>
</evidence>
<feature type="compositionally biased region" description="Basic and acidic residues" evidence="1">
    <location>
        <begin position="162"/>
        <end position="184"/>
    </location>
</feature>
<dbReference type="AlphaFoldDB" id="A0A5J4X6G8"/>
<evidence type="ECO:0000313" key="2">
    <source>
        <dbReference type="EMBL" id="KAA6402623.1"/>
    </source>
</evidence>
<evidence type="ECO:0000313" key="3">
    <source>
        <dbReference type="Proteomes" id="UP000324800"/>
    </source>
</evidence>